<protein>
    <submittedName>
        <fullName evidence="7">DUF4149 domain-containing protein</fullName>
    </submittedName>
</protein>
<organism evidence="7 8">
    <name type="scientific">Halorussus limi</name>
    <dbReference type="NCBI Taxonomy" id="2938695"/>
    <lineage>
        <taxon>Archaea</taxon>
        <taxon>Methanobacteriati</taxon>
        <taxon>Methanobacteriota</taxon>
        <taxon>Stenosarchaea group</taxon>
        <taxon>Halobacteria</taxon>
        <taxon>Halobacteriales</taxon>
        <taxon>Haladaptataceae</taxon>
        <taxon>Halorussus</taxon>
    </lineage>
</organism>
<dbReference type="KEGG" id="halx:M0R89_14315"/>
<dbReference type="RefSeq" id="WP_248649759.1">
    <property type="nucleotide sequence ID" value="NZ_CP096659.1"/>
</dbReference>
<evidence type="ECO:0000256" key="4">
    <source>
        <dbReference type="ARBA" id="ARBA00023136"/>
    </source>
</evidence>
<evidence type="ECO:0000256" key="1">
    <source>
        <dbReference type="ARBA" id="ARBA00004370"/>
    </source>
</evidence>
<feature type="domain" description="TMEM205-like" evidence="6">
    <location>
        <begin position="15"/>
        <end position="109"/>
    </location>
</feature>
<dbReference type="Proteomes" id="UP000830729">
    <property type="component" value="Chromosome"/>
</dbReference>
<dbReference type="GO" id="GO:0016020">
    <property type="term" value="C:membrane"/>
    <property type="evidence" value="ECO:0007669"/>
    <property type="project" value="UniProtKB-SubCell"/>
</dbReference>
<evidence type="ECO:0000313" key="7">
    <source>
        <dbReference type="EMBL" id="UPV73707.1"/>
    </source>
</evidence>
<evidence type="ECO:0000256" key="5">
    <source>
        <dbReference type="SAM" id="Phobius"/>
    </source>
</evidence>
<sequence>MSLLETALVTVVDASLGVWLGSIVFFSFVGAPTTFDVLGDDAGRVVNAIFPKYYSFGTALGFVASAAALVARVGPYDGVALAVLPLVGVALNLYARQVLIPKMERAGDDGFAKYHKQSVALNGVTMLAVGVALVVSHL</sequence>
<keyword evidence="3 5" id="KW-1133">Transmembrane helix</keyword>
<proteinExistence type="predicted"/>
<gene>
    <name evidence="7" type="ORF">M0R89_14315</name>
</gene>
<keyword evidence="2 5" id="KW-0812">Transmembrane</keyword>
<dbReference type="AlphaFoldDB" id="A0A8U0HS56"/>
<feature type="transmembrane region" description="Helical" evidence="5">
    <location>
        <begin position="53"/>
        <end position="73"/>
    </location>
</feature>
<evidence type="ECO:0000259" key="6">
    <source>
        <dbReference type="Pfam" id="PF13664"/>
    </source>
</evidence>
<feature type="transmembrane region" description="Helical" evidence="5">
    <location>
        <begin position="119"/>
        <end position="137"/>
    </location>
</feature>
<evidence type="ECO:0000256" key="2">
    <source>
        <dbReference type="ARBA" id="ARBA00022692"/>
    </source>
</evidence>
<dbReference type="InterPro" id="IPR025423">
    <property type="entry name" value="TMEM205-like"/>
</dbReference>
<name>A0A8U0HS56_9EURY</name>
<dbReference type="GeneID" id="72186396"/>
<feature type="transmembrane region" description="Helical" evidence="5">
    <location>
        <begin position="79"/>
        <end position="99"/>
    </location>
</feature>
<dbReference type="Pfam" id="PF13664">
    <property type="entry name" value="DUF4149"/>
    <property type="match status" value="1"/>
</dbReference>
<keyword evidence="4 5" id="KW-0472">Membrane</keyword>
<dbReference type="EMBL" id="CP096659">
    <property type="protein sequence ID" value="UPV73707.1"/>
    <property type="molecule type" value="Genomic_DNA"/>
</dbReference>
<keyword evidence="8" id="KW-1185">Reference proteome</keyword>
<feature type="transmembrane region" description="Helical" evidence="5">
    <location>
        <begin position="6"/>
        <end position="32"/>
    </location>
</feature>
<accession>A0A8U0HS56</accession>
<evidence type="ECO:0000313" key="8">
    <source>
        <dbReference type="Proteomes" id="UP000830729"/>
    </source>
</evidence>
<comment type="subcellular location">
    <subcellularLocation>
        <location evidence="1">Membrane</location>
    </subcellularLocation>
</comment>
<evidence type="ECO:0000256" key="3">
    <source>
        <dbReference type="ARBA" id="ARBA00022989"/>
    </source>
</evidence>
<reference evidence="7 8" key="1">
    <citation type="submission" date="2022-04" db="EMBL/GenBank/DDBJ databases">
        <title>Diverse halophilic archaea isolated from saline environments.</title>
        <authorList>
            <person name="Cui H.-L."/>
        </authorList>
    </citation>
    <scope>NUCLEOTIDE SEQUENCE [LARGE SCALE GENOMIC DNA]</scope>
    <source>
        <strain evidence="7 8">XZYJT49</strain>
    </source>
</reference>